<evidence type="ECO:0000259" key="8">
    <source>
        <dbReference type="Pfam" id="PF02771"/>
    </source>
</evidence>
<evidence type="ECO:0000313" key="11">
    <source>
        <dbReference type="Proteomes" id="UP000776650"/>
    </source>
</evidence>
<proteinExistence type="inferred from homology"/>
<evidence type="ECO:0000259" key="6">
    <source>
        <dbReference type="Pfam" id="PF00441"/>
    </source>
</evidence>
<dbReference type="PANTHER" id="PTHR42803">
    <property type="entry name" value="ACYL-COA DEHYDROGENASE"/>
    <property type="match status" value="1"/>
</dbReference>
<keyword evidence="4 5" id="KW-0274">FAD</keyword>
<dbReference type="SUPFAM" id="SSF47203">
    <property type="entry name" value="Acyl-CoA dehydrogenase C-terminal domain-like"/>
    <property type="match status" value="1"/>
</dbReference>
<protein>
    <submittedName>
        <fullName evidence="10">Acyl-CoA dehydrogenase</fullName>
    </submittedName>
</protein>
<dbReference type="Pfam" id="PF02771">
    <property type="entry name" value="Acyl-CoA_dh_N"/>
    <property type="match status" value="1"/>
</dbReference>
<dbReference type="EMBL" id="DYXM01000154">
    <property type="protein sequence ID" value="HJE91006.1"/>
    <property type="molecule type" value="Genomic_DNA"/>
</dbReference>
<gene>
    <name evidence="10" type="ORF">K8V11_08370</name>
</gene>
<dbReference type="Proteomes" id="UP000776650">
    <property type="component" value="Unassembled WGS sequence"/>
</dbReference>
<dbReference type="RefSeq" id="WP_303912664.1">
    <property type="nucleotide sequence ID" value="NZ_DYXM01000154.1"/>
</dbReference>
<comment type="cofactor">
    <cofactor evidence="1 5">
        <name>FAD</name>
        <dbReference type="ChEBI" id="CHEBI:57692"/>
    </cofactor>
</comment>
<dbReference type="Gene3D" id="1.10.540.10">
    <property type="entry name" value="Acyl-CoA dehydrogenase/oxidase, N-terminal domain"/>
    <property type="match status" value="1"/>
</dbReference>
<feature type="domain" description="Acyl-CoA dehydrogenase/oxidase C-terminal" evidence="6">
    <location>
        <begin position="227"/>
        <end position="393"/>
    </location>
</feature>
<feature type="domain" description="Acyl-CoA dehydrogenase/oxidase N-terminal" evidence="8">
    <location>
        <begin position="17"/>
        <end position="92"/>
    </location>
</feature>
<dbReference type="InterPro" id="IPR006091">
    <property type="entry name" value="Acyl-CoA_Oxase/DH_mid-dom"/>
</dbReference>
<dbReference type="InterPro" id="IPR037069">
    <property type="entry name" value="AcylCoA_DH/ox_N_sf"/>
</dbReference>
<dbReference type="InterPro" id="IPR009075">
    <property type="entry name" value="AcylCo_DH/oxidase_C"/>
</dbReference>
<dbReference type="GO" id="GO:0016627">
    <property type="term" value="F:oxidoreductase activity, acting on the CH-CH group of donors"/>
    <property type="evidence" value="ECO:0007669"/>
    <property type="project" value="InterPro"/>
</dbReference>
<dbReference type="InterPro" id="IPR036250">
    <property type="entry name" value="AcylCo_DH-like_C"/>
</dbReference>
<sequence length="530" mass="55940">PTFDGHTVSIIDEVAPALDAFADTGLLAAAFGEEHGGINLPFVVHRACFAWLQAANISTAAYPMLTMGNANLILAHGTPDQIATYVEPELDGRFFGTMCLSEPHAGSSLADVKTKAVPDSGGAFRLSGQKMWISGGEHELSENIIHLVLARAEGSPAGVKGLSLFIVPKYLVGADGSLGEHNDVTLSGLNHKMGYRGTTNTLLNFGEGTHTPGGKAGAIGYLVGEVDRGLQYMFHMMNEARVGVGAGAAALGMTGYLQSLDYARNRPQGRPVGAKDPDAPQVMLTEHADVRRMLLAQKSYAEGAMALCLYAAKLVDEADTASGEDAANAALLLDVLTPIVKSWPSQYGPVANDLAIQVLGGSGYTRDYDVEQFYRDNRLNPIHEGTHGIQAQDLLGRKVIMSGGSGLALLARTIGDAIAAADGDLADFAAALQVRLDRLVEVTANVWSTADPETALANATPYLEAAGHIVVAWIWLDTSRAAAECGSPLAPGKKAAAEYFFTYELPRVDAMLDLVDGRSKLLVNLDPAEL</sequence>
<dbReference type="InterPro" id="IPR046373">
    <property type="entry name" value="Acyl-CoA_Oxase/DH_mid-dom_sf"/>
</dbReference>
<reference evidence="10" key="1">
    <citation type="journal article" date="2021" name="PeerJ">
        <title>Extensive microbial diversity within the chicken gut microbiome revealed by metagenomics and culture.</title>
        <authorList>
            <person name="Gilroy R."/>
            <person name="Ravi A."/>
            <person name="Getino M."/>
            <person name="Pursley I."/>
            <person name="Horton D.L."/>
            <person name="Alikhan N.F."/>
            <person name="Baker D."/>
            <person name="Gharbi K."/>
            <person name="Hall N."/>
            <person name="Watson M."/>
            <person name="Adriaenssens E.M."/>
            <person name="Foster-Nyarko E."/>
            <person name="Jarju S."/>
            <person name="Secka A."/>
            <person name="Antonio M."/>
            <person name="Oren A."/>
            <person name="Chaudhuri R.R."/>
            <person name="La Ragione R."/>
            <person name="Hildebrand F."/>
            <person name="Pallen M.J."/>
        </authorList>
    </citation>
    <scope>NUCLEOTIDE SEQUENCE</scope>
    <source>
        <strain evidence="10">ChiGjej1B1-18357</strain>
    </source>
</reference>
<dbReference type="InterPro" id="IPR025878">
    <property type="entry name" value="Acyl-CoA_dh-like_C_dom"/>
</dbReference>
<dbReference type="AlphaFoldDB" id="A0A921F3J2"/>
<dbReference type="Gene3D" id="1.20.140.10">
    <property type="entry name" value="Butyryl-CoA Dehydrogenase, subunit A, domain 3"/>
    <property type="match status" value="1"/>
</dbReference>
<evidence type="ECO:0000256" key="2">
    <source>
        <dbReference type="ARBA" id="ARBA00009347"/>
    </source>
</evidence>
<comment type="caution">
    <text evidence="10">The sequence shown here is derived from an EMBL/GenBank/DDBJ whole genome shotgun (WGS) entry which is preliminary data.</text>
</comment>
<dbReference type="InterPro" id="IPR052166">
    <property type="entry name" value="Diverse_Acyl-CoA_DH"/>
</dbReference>
<dbReference type="SUPFAM" id="SSF56645">
    <property type="entry name" value="Acyl-CoA dehydrogenase NM domain-like"/>
    <property type="match status" value="1"/>
</dbReference>
<reference evidence="10" key="2">
    <citation type="submission" date="2021-09" db="EMBL/GenBank/DDBJ databases">
        <authorList>
            <person name="Gilroy R."/>
        </authorList>
    </citation>
    <scope>NUCLEOTIDE SEQUENCE</scope>
    <source>
        <strain evidence="10">ChiGjej1B1-18357</strain>
    </source>
</reference>
<keyword evidence="5" id="KW-0560">Oxidoreductase</keyword>
<dbReference type="InterPro" id="IPR013786">
    <property type="entry name" value="AcylCoA_DH/ox_N"/>
</dbReference>
<dbReference type="GO" id="GO:0050660">
    <property type="term" value="F:flavin adenine dinucleotide binding"/>
    <property type="evidence" value="ECO:0007669"/>
    <property type="project" value="InterPro"/>
</dbReference>
<keyword evidence="3 5" id="KW-0285">Flavoprotein</keyword>
<feature type="non-terminal residue" evidence="10">
    <location>
        <position position="1"/>
    </location>
</feature>
<evidence type="ECO:0000256" key="1">
    <source>
        <dbReference type="ARBA" id="ARBA00001974"/>
    </source>
</evidence>
<dbReference type="Gene3D" id="2.40.110.10">
    <property type="entry name" value="Butyryl-CoA Dehydrogenase, subunit A, domain 2"/>
    <property type="match status" value="1"/>
</dbReference>
<name>A0A921F3J2_9ACTN</name>
<evidence type="ECO:0000313" key="10">
    <source>
        <dbReference type="EMBL" id="HJE91006.1"/>
    </source>
</evidence>
<dbReference type="Pfam" id="PF02770">
    <property type="entry name" value="Acyl-CoA_dh_M"/>
    <property type="match status" value="1"/>
</dbReference>
<evidence type="ECO:0000259" key="9">
    <source>
        <dbReference type="Pfam" id="PF12806"/>
    </source>
</evidence>
<accession>A0A921F3J2</accession>
<organism evidence="10 11">
    <name type="scientific">Dietzia timorensis</name>
    <dbReference type="NCBI Taxonomy" id="499555"/>
    <lineage>
        <taxon>Bacteria</taxon>
        <taxon>Bacillati</taxon>
        <taxon>Actinomycetota</taxon>
        <taxon>Actinomycetes</taxon>
        <taxon>Mycobacteriales</taxon>
        <taxon>Dietziaceae</taxon>
        <taxon>Dietzia</taxon>
    </lineage>
</organism>
<feature type="domain" description="Acetyl-CoA dehydrogenase-like C-terminal" evidence="9">
    <location>
        <begin position="412"/>
        <end position="525"/>
    </location>
</feature>
<dbReference type="PANTHER" id="PTHR42803:SF3">
    <property type="entry name" value="ACYL-COA DEHYDROGENASE-RELATED"/>
    <property type="match status" value="1"/>
</dbReference>
<evidence type="ECO:0000256" key="5">
    <source>
        <dbReference type="RuleBase" id="RU362125"/>
    </source>
</evidence>
<comment type="similarity">
    <text evidence="2 5">Belongs to the acyl-CoA dehydrogenase family.</text>
</comment>
<dbReference type="InterPro" id="IPR009100">
    <property type="entry name" value="AcylCoA_DH/oxidase_NM_dom_sf"/>
</dbReference>
<evidence type="ECO:0000256" key="3">
    <source>
        <dbReference type="ARBA" id="ARBA00022630"/>
    </source>
</evidence>
<evidence type="ECO:0000259" key="7">
    <source>
        <dbReference type="Pfam" id="PF02770"/>
    </source>
</evidence>
<feature type="domain" description="Acyl-CoA oxidase/dehydrogenase middle" evidence="7">
    <location>
        <begin position="98"/>
        <end position="203"/>
    </location>
</feature>
<dbReference type="Pfam" id="PF00441">
    <property type="entry name" value="Acyl-CoA_dh_1"/>
    <property type="match status" value="1"/>
</dbReference>
<dbReference type="Pfam" id="PF12806">
    <property type="entry name" value="Acyl-CoA_dh_C"/>
    <property type="match status" value="1"/>
</dbReference>
<evidence type="ECO:0000256" key="4">
    <source>
        <dbReference type="ARBA" id="ARBA00022827"/>
    </source>
</evidence>